<dbReference type="AlphaFoldDB" id="A0A699ZFA7"/>
<protein>
    <submittedName>
        <fullName evidence="2">Uncharacterized protein</fullName>
    </submittedName>
</protein>
<evidence type="ECO:0000313" key="3">
    <source>
        <dbReference type="Proteomes" id="UP000485058"/>
    </source>
</evidence>
<keyword evidence="3" id="KW-1185">Reference proteome</keyword>
<proteinExistence type="predicted"/>
<comment type="caution">
    <text evidence="2">The sequence shown here is derived from an EMBL/GenBank/DDBJ whole genome shotgun (WGS) entry which is preliminary data.</text>
</comment>
<feature type="region of interest" description="Disordered" evidence="1">
    <location>
        <begin position="55"/>
        <end position="82"/>
    </location>
</feature>
<evidence type="ECO:0000256" key="1">
    <source>
        <dbReference type="SAM" id="MobiDB-lite"/>
    </source>
</evidence>
<feature type="compositionally biased region" description="Polar residues" evidence="1">
    <location>
        <begin position="55"/>
        <end position="68"/>
    </location>
</feature>
<dbReference type="Proteomes" id="UP000485058">
    <property type="component" value="Unassembled WGS sequence"/>
</dbReference>
<gene>
    <name evidence="2" type="ORF">HaLaN_18697</name>
</gene>
<evidence type="ECO:0000313" key="2">
    <source>
        <dbReference type="EMBL" id="GFH21397.1"/>
    </source>
</evidence>
<organism evidence="2 3">
    <name type="scientific">Haematococcus lacustris</name>
    <name type="common">Green alga</name>
    <name type="synonym">Haematococcus pluvialis</name>
    <dbReference type="NCBI Taxonomy" id="44745"/>
    <lineage>
        <taxon>Eukaryota</taxon>
        <taxon>Viridiplantae</taxon>
        <taxon>Chlorophyta</taxon>
        <taxon>core chlorophytes</taxon>
        <taxon>Chlorophyceae</taxon>
        <taxon>CS clade</taxon>
        <taxon>Chlamydomonadales</taxon>
        <taxon>Haematococcaceae</taxon>
        <taxon>Haematococcus</taxon>
    </lineage>
</organism>
<sequence>MACEAVSMAIPTPPCREPADHSMQGCATNLVRTTPAAALTFTSFELIARALKQNRTSADFSETRSGNVSGEDGASSASAYPPQPPSLRACVAFANPWPTVVVEQN</sequence>
<accession>A0A699ZFA7</accession>
<reference evidence="2 3" key="1">
    <citation type="submission" date="2020-02" db="EMBL/GenBank/DDBJ databases">
        <title>Draft genome sequence of Haematococcus lacustris strain NIES-144.</title>
        <authorList>
            <person name="Morimoto D."/>
            <person name="Nakagawa S."/>
            <person name="Yoshida T."/>
            <person name="Sawayama S."/>
        </authorList>
    </citation>
    <scope>NUCLEOTIDE SEQUENCE [LARGE SCALE GENOMIC DNA]</scope>
    <source>
        <strain evidence="2 3">NIES-144</strain>
    </source>
</reference>
<dbReference type="EMBL" id="BLLF01001820">
    <property type="protein sequence ID" value="GFH21397.1"/>
    <property type="molecule type" value="Genomic_DNA"/>
</dbReference>
<name>A0A699ZFA7_HAELA</name>